<dbReference type="CDD" id="cd12567">
    <property type="entry name" value="RRM3_RBM19"/>
    <property type="match status" value="1"/>
</dbReference>
<dbReference type="FunFam" id="3.30.70.330:FF:000297">
    <property type="entry name" value="RNA binding motif protein 19"/>
    <property type="match status" value="1"/>
</dbReference>
<feature type="domain" description="RRM" evidence="4">
    <location>
        <begin position="2"/>
        <end position="79"/>
    </location>
</feature>
<dbReference type="OrthoDB" id="439639at2759"/>
<evidence type="ECO:0000256" key="1">
    <source>
        <dbReference type="ARBA" id="ARBA00022884"/>
    </source>
</evidence>
<dbReference type="Pfam" id="PF00076">
    <property type="entry name" value="RRM_1"/>
    <property type="match status" value="3"/>
</dbReference>
<protein>
    <submittedName>
        <fullName evidence="6">Probable RNA-binding protein 19</fullName>
    </submittedName>
</protein>
<gene>
    <name evidence="6" type="primary">RBM19</name>
</gene>
<feature type="region of interest" description="Disordered" evidence="3">
    <location>
        <begin position="83"/>
        <end position="123"/>
    </location>
</feature>
<dbReference type="CDD" id="cd12502">
    <property type="entry name" value="RRM2_RMB19"/>
    <property type="match status" value="1"/>
</dbReference>
<dbReference type="Gene3D" id="3.30.70.330">
    <property type="match status" value="3"/>
</dbReference>
<evidence type="ECO:0000313" key="6">
    <source>
        <dbReference type="RefSeq" id="XP_007444793.1"/>
    </source>
</evidence>
<dbReference type="GO" id="GO:0005634">
    <property type="term" value="C:nucleus"/>
    <property type="evidence" value="ECO:0007669"/>
    <property type="project" value="TreeGrafter"/>
</dbReference>
<feature type="domain" description="RRM" evidence="4">
    <location>
        <begin position="413"/>
        <end position="491"/>
    </location>
</feature>
<dbReference type="InterPro" id="IPR050502">
    <property type="entry name" value="Euk_RNA-bind_prot"/>
</dbReference>
<dbReference type="Proteomes" id="UP000695026">
    <property type="component" value="Unplaced"/>
</dbReference>
<feature type="region of interest" description="Disordered" evidence="3">
    <location>
        <begin position="493"/>
        <end position="516"/>
    </location>
</feature>
<feature type="region of interest" description="Disordered" evidence="3">
    <location>
        <begin position="388"/>
        <end position="410"/>
    </location>
</feature>
<dbReference type="InterPro" id="IPR012677">
    <property type="entry name" value="Nucleotide-bd_a/b_plait_sf"/>
</dbReference>
<feature type="compositionally biased region" description="Polar residues" evidence="3">
    <location>
        <begin position="200"/>
        <end position="211"/>
    </location>
</feature>
<dbReference type="PROSITE" id="PS50102">
    <property type="entry name" value="RRM"/>
    <property type="match status" value="3"/>
</dbReference>
<feature type="compositionally biased region" description="Acidic residues" evidence="3">
    <location>
        <begin position="178"/>
        <end position="192"/>
    </location>
</feature>
<feature type="domain" description="RRM" evidence="4">
    <location>
        <begin position="306"/>
        <end position="381"/>
    </location>
</feature>
<evidence type="ECO:0000256" key="2">
    <source>
        <dbReference type="PROSITE-ProRule" id="PRU00176"/>
    </source>
</evidence>
<evidence type="ECO:0000256" key="3">
    <source>
        <dbReference type="SAM" id="MobiDB-lite"/>
    </source>
</evidence>
<dbReference type="InterPro" id="IPR034418">
    <property type="entry name" value="RMB19_RRM1"/>
</dbReference>
<name>A0A9F2RDK8_PYTBI</name>
<keyword evidence="5" id="KW-1185">Reference proteome</keyword>
<feature type="compositionally biased region" description="Polar residues" evidence="3">
    <location>
        <begin position="259"/>
        <end position="269"/>
    </location>
</feature>
<dbReference type="SMART" id="SM00361">
    <property type="entry name" value="RRM_1"/>
    <property type="match status" value="1"/>
</dbReference>
<dbReference type="FunFam" id="3.30.70.330:FF:000296">
    <property type="entry name" value="RNA binding motif protein 19"/>
    <property type="match status" value="1"/>
</dbReference>
<dbReference type="CDD" id="cd12564">
    <property type="entry name" value="RRM1_RBM19"/>
    <property type="match status" value="1"/>
</dbReference>
<dbReference type="SMART" id="SM00360">
    <property type="entry name" value="RRM"/>
    <property type="match status" value="3"/>
</dbReference>
<dbReference type="PANTHER" id="PTHR48025">
    <property type="entry name" value="OS02G0815200 PROTEIN"/>
    <property type="match status" value="1"/>
</dbReference>
<dbReference type="RefSeq" id="XP_007444793.1">
    <property type="nucleotide sequence ID" value="XM_007444731.2"/>
</dbReference>
<dbReference type="InterPro" id="IPR034417">
    <property type="entry name" value="RMB19_RRM2"/>
</dbReference>
<dbReference type="KEGG" id="pbi:103049871"/>
<dbReference type="SUPFAM" id="SSF54928">
    <property type="entry name" value="RNA-binding domain, RBD"/>
    <property type="match status" value="3"/>
</dbReference>
<evidence type="ECO:0000259" key="4">
    <source>
        <dbReference type="PROSITE" id="PS50102"/>
    </source>
</evidence>
<dbReference type="PANTHER" id="PTHR48025:SF1">
    <property type="entry name" value="RRM DOMAIN-CONTAINING PROTEIN"/>
    <property type="match status" value="1"/>
</dbReference>
<accession>A0A9F2RDK8</accession>
<proteinExistence type="predicted"/>
<reference evidence="6" key="1">
    <citation type="submission" date="2025-08" db="UniProtKB">
        <authorList>
            <consortium name="RefSeq"/>
        </authorList>
    </citation>
    <scope>IDENTIFICATION</scope>
    <source>
        <tissue evidence="6">Liver</tissue>
    </source>
</reference>
<organism evidence="5 6">
    <name type="scientific">Python bivittatus</name>
    <name type="common">Burmese python</name>
    <name type="synonym">Python molurus bivittatus</name>
    <dbReference type="NCBI Taxonomy" id="176946"/>
    <lineage>
        <taxon>Eukaryota</taxon>
        <taxon>Metazoa</taxon>
        <taxon>Chordata</taxon>
        <taxon>Craniata</taxon>
        <taxon>Vertebrata</taxon>
        <taxon>Euteleostomi</taxon>
        <taxon>Lepidosauria</taxon>
        <taxon>Squamata</taxon>
        <taxon>Bifurcata</taxon>
        <taxon>Unidentata</taxon>
        <taxon>Episquamata</taxon>
        <taxon>Toxicofera</taxon>
        <taxon>Serpentes</taxon>
        <taxon>Henophidia</taxon>
        <taxon>Pythonidae</taxon>
        <taxon>Python</taxon>
    </lineage>
</organism>
<feature type="compositionally biased region" description="Acidic residues" evidence="3">
    <location>
        <begin position="233"/>
        <end position="252"/>
    </location>
</feature>
<dbReference type="InterPro" id="IPR003954">
    <property type="entry name" value="RRM_euk-type"/>
</dbReference>
<keyword evidence="1 2" id="KW-0694">RNA-binding</keyword>
<sequence>MSRLIVKNLPNGIKEARFRDLFAHFGTLTDCCLKFTREGKFRKFGFIGFQSEEDAKTALAHFNKSFIDTARVTVEVCKSFGDRSKPKAWSKHSAKPQLLKEASKKSTKSSGHTEGKQGAIKKKKEAGQLKELEGEAAFQDFLAVHKKRSQVATWSNDIKVQEPRRAEPAEDYLNFDSDGSEDVSEEEEEDVETAQKKGKSSLSKTAAQQELSDMDYLQSKVVKGDESSPSSAEESEAEEMDSEASDGGEEEEVGGKTSCKPSAGSNAKTKLTRKIKVQNPTADTKVVKTTAQENLSVTASEPARAFTVKMRGAPFNVTEQNVREFLVPLRPLAIRIARNAHGNKTGYVFVDFNTEEEVQKALKRNREYMGGRYIELFLEESCAKAKPSEKGSGQVWQRTKKDDEEEEDLSESGRLFVRNLPYTSTEEDLETIFSKYGPLSEIHFPIDGLTKRPKGFAFVTYMFPEHAVKAFAEVDGQVYQGRMLHVLPSTIKKEEAQSSDSAGSSSYKKQKASRDKANSLSSHNWNTLFMGTNAVADAVAQKYNATKSQVLDH</sequence>
<feature type="non-terminal residue" evidence="6">
    <location>
        <position position="553"/>
    </location>
</feature>
<dbReference type="CTD" id="9904"/>
<evidence type="ECO:0000313" key="5">
    <source>
        <dbReference type="Proteomes" id="UP000695026"/>
    </source>
</evidence>
<dbReference type="InterPro" id="IPR035979">
    <property type="entry name" value="RBD_domain_sf"/>
</dbReference>
<dbReference type="InterPro" id="IPR034419">
    <property type="entry name" value="RBM19_RRM3"/>
</dbReference>
<dbReference type="OMA" id="LEQVHMP"/>
<feature type="region of interest" description="Disordered" evidence="3">
    <location>
        <begin position="162"/>
        <end position="276"/>
    </location>
</feature>
<dbReference type="AlphaFoldDB" id="A0A9F2RDK8"/>
<dbReference type="InterPro" id="IPR000504">
    <property type="entry name" value="RRM_dom"/>
</dbReference>
<dbReference type="GO" id="GO:0003729">
    <property type="term" value="F:mRNA binding"/>
    <property type="evidence" value="ECO:0007669"/>
    <property type="project" value="TreeGrafter"/>
</dbReference>
<dbReference type="GeneID" id="103049871"/>